<comment type="caution">
    <text evidence="1">The sequence shown here is derived from an EMBL/GenBank/DDBJ whole genome shotgun (WGS) entry which is preliminary data.</text>
</comment>
<reference evidence="1 2" key="1">
    <citation type="journal article" date="2022" name="Genome Biol. Evol.">
        <title>The Spruce Budworm Genome: Reconstructing the Evolutionary History of Antifreeze Proteins.</title>
        <authorList>
            <person name="Beliveau C."/>
            <person name="Gagne P."/>
            <person name="Picq S."/>
            <person name="Vernygora O."/>
            <person name="Keeling C.I."/>
            <person name="Pinkney K."/>
            <person name="Doucet D."/>
            <person name="Wen F."/>
            <person name="Johnston J.S."/>
            <person name="Maaroufi H."/>
            <person name="Boyle B."/>
            <person name="Laroche J."/>
            <person name="Dewar K."/>
            <person name="Juretic N."/>
            <person name="Blackburn G."/>
            <person name="Nisole A."/>
            <person name="Brunet B."/>
            <person name="Brandao M."/>
            <person name="Lumley L."/>
            <person name="Duan J."/>
            <person name="Quan G."/>
            <person name="Lucarotti C.J."/>
            <person name="Roe A.D."/>
            <person name="Sperling F.A.H."/>
            <person name="Levesque R.C."/>
            <person name="Cusson M."/>
        </authorList>
    </citation>
    <scope>NUCLEOTIDE SEQUENCE [LARGE SCALE GENOMIC DNA]</scope>
    <source>
        <strain evidence="1">Glfc:IPQL:Cfum</strain>
    </source>
</reference>
<protein>
    <submittedName>
        <fullName evidence="1">Uncharacterized protein</fullName>
    </submittedName>
</protein>
<organism evidence="1 2">
    <name type="scientific">Choristoneura fumiferana</name>
    <name type="common">Spruce budworm moth</name>
    <name type="synonym">Archips fumiferana</name>
    <dbReference type="NCBI Taxonomy" id="7141"/>
    <lineage>
        <taxon>Eukaryota</taxon>
        <taxon>Metazoa</taxon>
        <taxon>Ecdysozoa</taxon>
        <taxon>Arthropoda</taxon>
        <taxon>Hexapoda</taxon>
        <taxon>Insecta</taxon>
        <taxon>Pterygota</taxon>
        <taxon>Neoptera</taxon>
        <taxon>Endopterygota</taxon>
        <taxon>Lepidoptera</taxon>
        <taxon>Glossata</taxon>
        <taxon>Ditrysia</taxon>
        <taxon>Tortricoidea</taxon>
        <taxon>Tortricidae</taxon>
        <taxon>Tortricinae</taxon>
        <taxon>Choristoneura</taxon>
    </lineage>
</organism>
<proteinExistence type="predicted"/>
<keyword evidence="2" id="KW-1185">Reference proteome</keyword>
<sequence>MDLRKVTQLDFRIAAPSVVRFCNNTQHKVLFCVICNGFDPACFSSSTPTESPISTLSTKASSETVATDTTPITAATEPAE</sequence>
<accession>A0ACC0KT03</accession>
<gene>
    <name evidence="1" type="ORF">MSG28_013129</name>
</gene>
<evidence type="ECO:0000313" key="2">
    <source>
        <dbReference type="Proteomes" id="UP001064048"/>
    </source>
</evidence>
<dbReference type="EMBL" id="CM046123">
    <property type="protein sequence ID" value="KAI8439296.1"/>
    <property type="molecule type" value="Genomic_DNA"/>
</dbReference>
<evidence type="ECO:0000313" key="1">
    <source>
        <dbReference type="EMBL" id="KAI8439296.1"/>
    </source>
</evidence>
<dbReference type="Proteomes" id="UP001064048">
    <property type="component" value="Chromosome 23"/>
</dbReference>
<name>A0ACC0KT03_CHOFU</name>